<keyword evidence="3" id="KW-0862">Zinc</keyword>
<reference evidence="7 8" key="1">
    <citation type="submission" date="2024-03" db="EMBL/GenBank/DDBJ databases">
        <title>A high-quality draft genome sequence of Diaporthe vaccinii, a causative agent of upright dieback and viscid rot disease in cranberry plants.</title>
        <authorList>
            <person name="Sarrasin M."/>
            <person name="Lang B.F."/>
            <person name="Burger G."/>
        </authorList>
    </citation>
    <scope>NUCLEOTIDE SEQUENCE [LARGE SCALE GENOMIC DNA]</scope>
    <source>
        <strain evidence="7 8">IS7</strain>
    </source>
</reference>
<dbReference type="PROSITE" id="PS51501">
    <property type="entry name" value="ZF_DNL"/>
    <property type="match status" value="1"/>
</dbReference>
<dbReference type="Proteomes" id="UP001600888">
    <property type="component" value="Unassembled WGS sequence"/>
</dbReference>
<evidence type="ECO:0000256" key="2">
    <source>
        <dbReference type="ARBA" id="ARBA00022771"/>
    </source>
</evidence>
<feature type="compositionally biased region" description="Basic and acidic residues" evidence="5">
    <location>
        <begin position="167"/>
        <end position="181"/>
    </location>
</feature>
<evidence type="ECO:0000313" key="7">
    <source>
        <dbReference type="EMBL" id="KAL2285535.1"/>
    </source>
</evidence>
<keyword evidence="2 4" id="KW-0863">Zinc-finger</keyword>
<dbReference type="PANTHER" id="PTHR20922">
    <property type="entry name" value="DNL-TYPE ZINC FINGER PROTEIN"/>
    <property type="match status" value="1"/>
</dbReference>
<evidence type="ECO:0000256" key="3">
    <source>
        <dbReference type="ARBA" id="ARBA00022833"/>
    </source>
</evidence>
<dbReference type="InterPro" id="IPR007853">
    <property type="entry name" value="Znf_DNL-typ"/>
</dbReference>
<evidence type="ECO:0000256" key="4">
    <source>
        <dbReference type="PROSITE-ProRule" id="PRU00834"/>
    </source>
</evidence>
<accession>A0ABR4ETA5</accession>
<comment type="caution">
    <text evidence="7">The sequence shown here is derived from an EMBL/GenBank/DDBJ whole genome shotgun (WGS) entry which is preliminary data.</text>
</comment>
<evidence type="ECO:0000313" key="8">
    <source>
        <dbReference type="Proteomes" id="UP001600888"/>
    </source>
</evidence>
<keyword evidence="1" id="KW-0479">Metal-binding</keyword>
<proteinExistence type="predicted"/>
<dbReference type="Pfam" id="PF05180">
    <property type="entry name" value="zf-DNL"/>
    <property type="match status" value="1"/>
</dbReference>
<organism evidence="7 8">
    <name type="scientific">Diaporthe vaccinii</name>
    <dbReference type="NCBI Taxonomy" id="105482"/>
    <lineage>
        <taxon>Eukaryota</taxon>
        <taxon>Fungi</taxon>
        <taxon>Dikarya</taxon>
        <taxon>Ascomycota</taxon>
        <taxon>Pezizomycotina</taxon>
        <taxon>Sordariomycetes</taxon>
        <taxon>Sordariomycetidae</taxon>
        <taxon>Diaporthales</taxon>
        <taxon>Diaporthaceae</taxon>
        <taxon>Diaporthe</taxon>
        <taxon>Diaporthe eres species complex</taxon>
    </lineage>
</organism>
<feature type="domain" description="DNL-type" evidence="6">
    <location>
        <begin position="75"/>
        <end position="170"/>
    </location>
</feature>
<name>A0ABR4ETA5_9PEZI</name>
<sequence length="205" mass="22032">MASRSISSSSVLRALARSTARPSSFPRAALQPFILPTAHRTPLPLPLPTTRIPSTTRLAHSVPRPPPANATANTHKQPTYELTFTCVPCGSRSAHNVSKQGYHYGSVLITCPSCRNRHVISDHLNIFGNRSLTVEDLMRDKGRLVKRGTLGEDGDVEFWEDGSTTSRGERQSDGNDPKPMPRSDATASGGDVGQTDAPGSTFGKA</sequence>
<evidence type="ECO:0000256" key="1">
    <source>
        <dbReference type="ARBA" id="ARBA00022723"/>
    </source>
</evidence>
<evidence type="ECO:0000256" key="5">
    <source>
        <dbReference type="SAM" id="MobiDB-lite"/>
    </source>
</evidence>
<keyword evidence="8" id="KW-1185">Reference proteome</keyword>
<evidence type="ECO:0000259" key="6">
    <source>
        <dbReference type="PROSITE" id="PS51501"/>
    </source>
</evidence>
<dbReference type="PANTHER" id="PTHR20922:SF13">
    <property type="entry name" value="DNL-TYPE ZINC FINGER PROTEIN"/>
    <property type="match status" value="1"/>
</dbReference>
<dbReference type="EMBL" id="JBAWTH010000030">
    <property type="protein sequence ID" value="KAL2285535.1"/>
    <property type="molecule type" value="Genomic_DNA"/>
</dbReference>
<dbReference type="InterPro" id="IPR024158">
    <property type="entry name" value="Mt_import_TIM15"/>
</dbReference>
<gene>
    <name evidence="7" type="ORF">FJTKL_08182</name>
</gene>
<feature type="region of interest" description="Disordered" evidence="5">
    <location>
        <begin position="153"/>
        <end position="205"/>
    </location>
</feature>
<protein>
    <recommendedName>
        <fullName evidence="6">DNL-type domain-containing protein</fullName>
    </recommendedName>
</protein>